<feature type="compositionally biased region" description="Polar residues" evidence="2">
    <location>
        <begin position="252"/>
        <end position="267"/>
    </location>
</feature>
<proteinExistence type="predicted"/>
<dbReference type="Gene3D" id="2.60.40.10">
    <property type="entry name" value="Immunoglobulins"/>
    <property type="match status" value="1"/>
</dbReference>
<dbReference type="InterPro" id="IPR013783">
    <property type="entry name" value="Ig-like_fold"/>
</dbReference>
<reference evidence="4 5" key="1">
    <citation type="journal article" date="2024" name="Nat. Commun.">
        <title>Phylogenomics reveals the evolutionary origins of lichenization in chlorophyte algae.</title>
        <authorList>
            <person name="Puginier C."/>
            <person name="Libourel C."/>
            <person name="Otte J."/>
            <person name="Skaloud P."/>
            <person name="Haon M."/>
            <person name="Grisel S."/>
            <person name="Petersen M."/>
            <person name="Berrin J.G."/>
            <person name="Delaux P.M."/>
            <person name="Dal Grande F."/>
            <person name="Keller J."/>
        </authorList>
    </citation>
    <scope>NUCLEOTIDE SEQUENCE [LARGE SCALE GENOMIC DNA]</scope>
    <source>
        <strain evidence="4 5">SAG 216-7</strain>
    </source>
</reference>
<feature type="compositionally biased region" description="Acidic residues" evidence="2">
    <location>
        <begin position="227"/>
        <end position="239"/>
    </location>
</feature>
<feature type="domain" description="CBM20" evidence="3">
    <location>
        <begin position="5"/>
        <end position="111"/>
    </location>
</feature>
<name>A0ABR2YAX9_9CHLO</name>
<keyword evidence="1" id="KW-0175">Coiled coil</keyword>
<organism evidence="4 5">
    <name type="scientific">Coccomyxa subellipsoidea</name>
    <dbReference type="NCBI Taxonomy" id="248742"/>
    <lineage>
        <taxon>Eukaryota</taxon>
        <taxon>Viridiplantae</taxon>
        <taxon>Chlorophyta</taxon>
        <taxon>core chlorophytes</taxon>
        <taxon>Trebouxiophyceae</taxon>
        <taxon>Trebouxiophyceae incertae sedis</taxon>
        <taxon>Coccomyxaceae</taxon>
        <taxon>Coccomyxa</taxon>
    </lineage>
</organism>
<dbReference type="PANTHER" id="PTHR15048">
    <property type="entry name" value="STARCH-BINDING DOMAIN-CONTAINING PROTEIN 1"/>
    <property type="match status" value="1"/>
</dbReference>
<protein>
    <recommendedName>
        <fullName evidence="3">CBM20 domain-containing protein</fullName>
    </recommendedName>
</protein>
<dbReference type="EMBL" id="JALJOT010000018">
    <property type="protein sequence ID" value="KAK9901297.1"/>
    <property type="molecule type" value="Genomic_DNA"/>
</dbReference>
<gene>
    <name evidence="4" type="ORF">WJX75_004600</name>
</gene>
<evidence type="ECO:0000256" key="2">
    <source>
        <dbReference type="SAM" id="MobiDB-lite"/>
    </source>
</evidence>
<comment type="caution">
    <text evidence="4">The sequence shown here is derived from an EMBL/GenBank/DDBJ whole genome shotgun (WGS) entry which is preliminary data.</text>
</comment>
<dbReference type="Pfam" id="PF00686">
    <property type="entry name" value="CBM_20"/>
    <property type="match status" value="1"/>
</dbReference>
<evidence type="ECO:0000313" key="4">
    <source>
        <dbReference type="EMBL" id="KAK9901297.1"/>
    </source>
</evidence>
<dbReference type="PANTHER" id="PTHR15048:SF0">
    <property type="entry name" value="STARCH-BINDING DOMAIN-CONTAINING PROTEIN 1"/>
    <property type="match status" value="1"/>
</dbReference>
<dbReference type="InterPro" id="IPR002044">
    <property type="entry name" value="CBM20"/>
</dbReference>
<evidence type="ECO:0000256" key="1">
    <source>
        <dbReference type="SAM" id="Coils"/>
    </source>
</evidence>
<dbReference type="CDD" id="cd05467">
    <property type="entry name" value="CBM20"/>
    <property type="match status" value="1"/>
</dbReference>
<feature type="coiled-coil region" evidence="1">
    <location>
        <begin position="141"/>
        <end position="196"/>
    </location>
</feature>
<evidence type="ECO:0000313" key="5">
    <source>
        <dbReference type="Proteomes" id="UP001491310"/>
    </source>
</evidence>
<sequence length="283" mass="31170">MQAAVGASRCAEAKQKVPQGYHTSYGQQIRLVGSHENLGAWQLRDGPDLRWTEGDNWRATVELPGGTVYEYKYVLLDSYSGHALSWQRGNNSVLAVKSGEESVEVIDNWEGQPGAAVVSRGASVTRERALLDWANDMEALVTTQRNDLRRARMELAAATEDAQQSRLELRAARAELARAKAQQAAERRKAAELEATNQLLQRHLVESTNSFREALQLVESLMGAEDLLGDDSEDDEDDSPSSTARQPEKVEQSTNGAARTGTPQENRVNPGPGLQEKKMEILT</sequence>
<evidence type="ECO:0000259" key="3">
    <source>
        <dbReference type="PROSITE" id="PS51166"/>
    </source>
</evidence>
<dbReference type="SUPFAM" id="SSF49452">
    <property type="entry name" value="Starch-binding domain-like"/>
    <property type="match status" value="1"/>
</dbReference>
<dbReference type="SMART" id="SM01065">
    <property type="entry name" value="CBM_2"/>
    <property type="match status" value="1"/>
</dbReference>
<accession>A0ABR2YAX9</accession>
<keyword evidence="5" id="KW-1185">Reference proteome</keyword>
<dbReference type="Proteomes" id="UP001491310">
    <property type="component" value="Unassembled WGS sequence"/>
</dbReference>
<feature type="region of interest" description="Disordered" evidence="2">
    <location>
        <begin position="227"/>
        <end position="283"/>
    </location>
</feature>
<dbReference type="InterPro" id="IPR013784">
    <property type="entry name" value="Carb-bd-like_fold"/>
</dbReference>
<dbReference type="PROSITE" id="PS51166">
    <property type="entry name" value="CBM20"/>
    <property type="match status" value="1"/>
</dbReference>